<feature type="domain" description="Pyruvate kinase C-terminal" evidence="21">
    <location>
        <begin position="356"/>
        <end position="469"/>
    </location>
</feature>
<evidence type="ECO:0000256" key="12">
    <source>
        <dbReference type="ARBA" id="ARBA00022840"/>
    </source>
</evidence>
<evidence type="ECO:0000313" key="22">
    <source>
        <dbReference type="EMBL" id="EGO63750.1"/>
    </source>
</evidence>
<dbReference type="GO" id="GO:0030955">
    <property type="term" value="F:potassium ion binding"/>
    <property type="evidence" value="ECO:0007669"/>
    <property type="project" value="UniProtKB-UniRule"/>
</dbReference>
<dbReference type="Gene3D" id="3.50.30.10">
    <property type="entry name" value="Phosphohistidine domain"/>
    <property type="match status" value="1"/>
</dbReference>
<evidence type="ECO:0000259" key="20">
    <source>
        <dbReference type="Pfam" id="PF00391"/>
    </source>
</evidence>
<dbReference type="InterPro" id="IPR015813">
    <property type="entry name" value="Pyrv/PenolPyrv_kinase-like_dom"/>
</dbReference>
<dbReference type="SUPFAM" id="SSF52009">
    <property type="entry name" value="Phosphohistidine domain"/>
    <property type="match status" value="1"/>
</dbReference>
<dbReference type="PANTHER" id="PTHR11817">
    <property type="entry name" value="PYRUVATE KINASE"/>
    <property type="match status" value="1"/>
</dbReference>
<evidence type="ECO:0000256" key="3">
    <source>
        <dbReference type="ARBA" id="ARBA00004997"/>
    </source>
</evidence>
<dbReference type="RefSeq" id="WP_004095660.1">
    <property type="nucleotide sequence ID" value="NZ_AFGF01000096.1"/>
</dbReference>
<keyword evidence="11 18" id="KW-0418">Kinase</keyword>
<dbReference type="STRING" id="1009370.ALO_11434"/>
<dbReference type="SUPFAM" id="SSF52935">
    <property type="entry name" value="PK C-terminal domain-like"/>
    <property type="match status" value="1"/>
</dbReference>
<dbReference type="InterPro" id="IPR011037">
    <property type="entry name" value="Pyrv_Knase-like_insert_dom_sf"/>
</dbReference>
<dbReference type="NCBIfam" id="NF004978">
    <property type="entry name" value="PRK06354.1"/>
    <property type="match status" value="1"/>
</dbReference>
<dbReference type="Gene3D" id="3.40.1380.20">
    <property type="entry name" value="Pyruvate kinase, C-terminal domain"/>
    <property type="match status" value="1"/>
</dbReference>
<dbReference type="UniPathway" id="UPA00109">
    <property type="reaction ID" value="UER00188"/>
</dbReference>
<feature type="domain" description="Pyruvate kinase barrel" evidence="19">
    <location>
        <begin position="3"/>
        <end position="323"/>
    </location>
</feature>
<evidence type="ECO:0000256" key="4">
    <source>
        <dbReference type="ARBA" id="ARBA00006237"/>
    </source>
</evidence>
<evidence type="ECO:0000256" key="1">
    <source>
        <dbReference type="ARBA" id="ARBA00001946"/>
    </source>
</evidence>
<organism evidence="22 23">
    <name type="scientific">Acetonema longum DSM 6540</name>
    <dbReference type="NCBI Taxonomy" id="1009370"/>
    <lineage>
        <taxon>Bacteria</taxon>
        <taxon>Bacillati</taxon>
        <taxon>Bacillota</taxon>
        <taxon>Negativicutes</taxon>
        <taxon>Acetonemataceae</taxon>
        <taxon>Acetonema</taxon>
    </lineage>
</organism>
<feature type="domain" description="PEP-utilising enzyme mobile" evidence="20">
    <location>
        <begin position="505"/>
        <end position="574"/>
    </location>
</feature>
<evidence type="ECO:0000256" key="7">
    <source>
        <dbReference type="ARBA" id="ARBA00018587"/>
    </source>
</evidence>
<evidence type="ECO:0000256" key="18">
    <source>
        <dbReference type="RuleBase" id="RU000504"/>
    </source>
</evidence>
<evidence type="ECO:0000256" key="2">
    <source>
        <dbReference type="ARBA" id="ARBA00001958"/>
    </source>
</evidence>
<dbReference type="GO" id="GO:0004743">
    <property type="term" value="F:pyruvate kinase activity"/>
    <property type="evidence" value="ECO:0007669"/>
    <property type="project" value="UniProtKB-UniRule"/>
</dbReference>
<dbReference type="NCBIfam" id="NF004491">
    <property type="entry name" value="PRK05826.1"/>
    <property type="match status" value="1"/>
</dbReference>
<dbReference type="GO" id="GO:0005524">
    <property type="term" value="F:ATP binding"/>
    <property type="evidence" value="ECO:0007669"/>
    <property type="project" value="UniProtKB-KW"/>
</dbReference>
<keyword evidence="9" id="KW-0479">Metal-binding</keyword>
<dbReference type="FunFam" id="3.20.20.60:FF:000025">
    <property type="entry name" value="Pyruvate kinase"/>
    <property type="match status" value="1"/>
</dbReference>
<dbReference type="Pfam" id="PF00224">
    <property type="entry name" value="PK"/>
    <property type="match status" value="1"/>
</dbReference>
<dbReference type="eggNOG" id="COG0469">
    <property type="taxonomic scope" value="Bacteria"/>
</dbReference>
<comment type="similarity">
    <text evidence="4">In the C-terminal section; belongs to the PEP-utilizing enzyme family.</text>
</comment>
<reference evidence="22 23" key="1">
    <citation type="journal article" date="2011" name="EMBO J.">
        <title>Structural diversity of bacterial flagellar motors.</title>
        <authorList>
            <person name="Chen S."/>
            <person name="Beeby M."/>
            <person name="Murphy G.E."/>
            <person name="Leadbetter J.R."/>
            <person name="Hendrixson D.R."/>
            <person name="Briegel A."/>
            <person name="Li Z."/>
            <person name="Shi J."/>
            <person name="Tocheva E.I."/>
            <person name="Muller A."/>
            <person name="Dobro M.J."/>
            <person name="Jensen G.J."/>
        </authorList>
    </citation>
    <scope>NUCLEOTIDE SEQUENCE [LARGE SCALE GENOMIC DNA]</scope>
    <source>
        <strain evidence="22 23">DSM 6540</strain>
    </source>
</reference>
<evidence type="ECO:0000256" key="16">
    <source>
        <dbReference type="ARBA" id="ARBA00023317"/>
    </source>
</evidence>
<evidence type="ECO:0000259" key="19">
    <source>
        <dbReference type="Pfam" id="PF00224"/>
    </source>
</evidence>
<dbReference type="OrthoDB" id="9812123at2"/>
<dbReference type="InterPro" id="IPR036918">
    <property type="entry name" value="Pyrv_Knase_C_sf"/>
</dbReference>
<comment type="cofactor">
    <cofactor evidence="2">
        <name>K(+)</name>
        <dbReference type="ChEBI" id="CHEBI:29103"/>
    </cofactor>
</comment>
<proteinExistence type="inferred from homology"/>
<evidence type="ECO:0000259" key="21">
    <source>
        <dbReference type="Pfam" id="PF02887"/>
    </source>
</evidence>
<evidence type="ECO:0000256" key="17">
    <source>
        <dbReference type="NCBIfam" id="TIGR01064"/>
    </source>
</evidence>
<keyword evidence="15 18" id="KW-0324">Glycolysis</keyword>
<dbReference type="InterPro" id="IPR001697">
    <property type="entry name" value="Pyr_Knase"/>
</dbReference>
<evidence type="ECO:0000313" key="23">
    <source>
        <dbReference type="Proteomes" id="UP000003240"/>
    </source>
</evidence>
<evidence type="ECO:0000256" key="11">
    <source>
        <dbReference type="ARBA" id="ARBA00022777"/>
    </source>
</evidence>
<evidence type="ECO:0000256" key="9">
    <source>
        <dbReference type="ARBA" id="ARBA00022723"/>
    </source>
</evidence>
<dbReference type="InterPro" id="IPR008279">
    <property type="entry name" value="PEP-util_enz_mobile_dom"/>
</dbReference>
<dbReference type="EMBL" id="AFGF01000096">
    <property type="protein sequence ID" value="EGO63750.1"/>
    <property type="molecule type" value="Genomic_DNA"/>
</dbReference>
<evidence type="ECO:0000256" key="13">
    <source>
        <dbReference type="ARBA" id="ARBA00022842"/>
    </source>
</evidence>
<evidence type="ECO:0000256" key="6">
    <source>
        <dbReference type="ARBA" id="ARBA00012142"/>
    </source>
</evidence>
<keyword evidence="8 18" id="KW-0808">Transferase</keyword>
<evidence type="ECO:0000256" key="5">
    <source>
        <dbReference type="ARBA" id="ARBA00008663"/>
    </source>
</evidence>
<dbReference type="Gene3D" id="2.40.33.10">
    <property type="entry name" value="PK beta-barrel domain-like"/>
    <property type="match status" value="1"/>
</dbReference>
<sequence length="584" mass="60856">MLKRTKIVCTVGPSTDGAGILDQMIAAGMNVARFNFSHGSHDDHAGRIALVREAAARAGRHIALMLDTKGPEMRLGRFAGGKAELKAGRRFILTGQNIEGTAEKAAVSYKNLANEVSPGARILLADGLISLTVNEISGEDIITTVQNSGVIGNTKRVAVPGVRISLPPVSGQDIADITFGTGQGMDFIAASFIQHPDDILAIRRLLEAHSSRMGIIAKIENLPGIENIDAILRVADGIMVARGDMGVEIPSEDVPLVQKELIAKCNASGKPVITATQMLESMIANPRPTRAEATDIANAILDGSDAIMLSGETASGLYPVQAVETMNRIALRTESGLDFAALLRRKGLQTRCTTTEAISHAITQIAHELQAAAVIAATETGYTARMLSKYRPHCPVIAVTASEKTARQAELLWGVYALLQENAPTYDSMVESSIKTAAAAGMVSDGDLVVLAAGLPAGTQGTTNAIRVHVVGRVLARGTGIGERTVTAPAIIVSAADAWDGRAVEGHILVIREMNGQIAPLAAKAAAIVAEEDGLSSDAAIAGLHHNIPVIVGAAGATGGIAPGTVITIDPRRGVVYQGEANAR</sequence>
<keyword evidence="13 18" id="KW-0460">Magnesium</keyword>
<comment type="cofactor">
    <cofactor evidence="1">
        <name>Mg(2+)</name>
        <dbReference type="ChEBI" id="CHEBI:18420"/>
    </cofactor>
</comment>
<dbReference type="AlphaFoldDB" id="F7NJM9"/>
<dbReference type="SUPFAM" id="SSF50800">
    <property type="entry name" value="PK beta-barrel domain-like"/>
    <property type="match status" value="1"/>
</dbReference>
<keyword evidence="10" id="KW-0547">Nucleotide-binding</keyword>
<dbReference type="Proteomes" id="UP000003240">
    <property type="component" value="Unassembled WGS sequence"/>
</dbReference>
<dbReference type="InterPro" id="IPR036637">
    <property type="entry name" value="Phosphohistidine_dom_sf"/>
</dbReference>
<dbReference type="Pfam" id="PF00391">
    <property type="entry name" value="PEP-utilizers"/>
    <property type="match status" value="1"/>
</dbReference>
<dbReference type="InterPro" id="IPR040442">
    <property type="entry name" value="Pyrv_kinase-like_dom_sf"/>
</dbReference>
<accession>F7NJM9</accession>
<dbReference type="PRINTS" id="PR01050">
    <property type="entry name" value="PYRUVTKNASE"/>
</dbReference>
<evidence type="ECO:0000256" key="8">
    <source>
        <dbReference type="ARBA" id="ARBA00022679"/>
    </source>
</evidence>
<gene>
    <name evidence="22" type="ORF">ALO_11434</name>
</gene>
<dbReference type="Gene3D" id="3.20.20.60">
    <property type="entry name" value="Phosphoenolpyruvate-binding domains"/>
    <property type="match status" value="1"/>
</dbReference>
<comment type="caution">
    <text evidence="22">The sequence shown here is derived from an EMBL/GenBank/DDBJ whole genome shotgun (WGS) entry which is preliminary data.</text>
</comment>
<comment type="similarity">
    <text evidence="5 18">Belongs to the pyruvate kinase family.</text>
</comment>
<dbReference type="FunFam" id="2.40.33.10:FF:000001">
    <property type="entry name" value="Pyruvate kinase"/>
    <property type="match status" value="1"/>
</dbReference>
<dbReference type="EC" id="2.7.1.40" evidence="6 17"/>
<evidence type="ECO:0000256" key="15">
    <source>
        <dbReference type="ARBA" id="ARBA00023152"/>
    </source>
</evidence>
<keyword evidence="12" id="KW-0067">ATP-binding</keyword>
<evidence type="ECO:0000256" key="14">
    <source>
        <dbReference type="ARBA" id="ARBA00022958"/>
    </source>
</evidence>
<comment type="pathway">
    <text evidence="3 18">Carbohydrate degradation; glycolysis; pyruvate from D-glyceraldehyde 3-phosphate: step 5/5.</text>
</comment>
<keyword evidence="14" id="KW-0630">Potassium</keyword>
<protein>
    <recommendedName>
        <fullName evidence="7 17">Pyruvate kinase</fullName>
        <ecNumber evidence="6 17">2.7.1.40</ecNumber>
    </recommendedName>
</protein>
<evidence type="ECO:0000256" key="10">
    <source>
        <dbReference type="ARBA" id="ARBA00022741"/>
    </source>
</evidence>
<keyword evidence="23" id="KW-1185">Reference proteome</keyword>
<dbReference type="SUPFAM" id="SSF51621">
    <property type="entry name" value="Phosphoenolpyruvate/pyruvate domain"/>
    <property type="match status" value="1"/>
</dbReference>
<dbReference type="InterPro" id="IPR015793">
    <property type="entry name" value="Pyrv_Knase_brl"/>
</dbReference>
<dbReference type="GO" id="GO:0000287">
    <property type="term" value="F:magnesium ion binding"/>
    <property type="evidence" value="ECO:0007669"/>
    <property type="project" value="UniProtKB-UniRule"/>
</dbReference>
<dbReference type="NCBIfam" id="TIGR01064">
    <property type="entry name" value="pyruv_kin"/>
    <property type="match status" value="1"/>
</dbReference>
<dbReference type="GO" id="GO:0016301">
    <property type="term" value="F:kinase activity"/>
    <property type="evidence" value="ECO:0007669"/>
    <property type="project" value="UniProtKB-KW"/>
</dbReference>
<comment type="catalytic activity">
    <reaction evidence="18">
        <text>pyruvate + ATP = phosphoenolpyruvate + ADP + H(+)</text>
        <dbReference type="Rhea" id="RHEA:18157"/>
        <dbReference type="ChEBI" id="CHEBI:15361"/>
        <dbReference type="ChEBI" id="CHEBI:15378"/>
        <dbReference type="ChEBI" id="CHEBI:30616"/>
        <dbReference type="ChEBI" id="CHEBI:58702"/>
        <dbReference type="ChEBI" id="CHEBI:456216"/>
        <dbReference type="EC" id="2.7.1.40"/>
    </reaction>
</comment>
<dbReference type="InterPro" id="IPR015806">
    <property type="entry name" value="Pyrv_Knase_insert_dom_sf"/>
</dbReference>
<dbReference type="Pfam" id="PF02887">
    <property type="entry name" value="PK_C"/>
    <property type="match status" value="1"/>
</dbReference>
<keyword evidence="16 22" id="KW-0670">Pyruvate</keyword>
<name>F7NJM9_9FIRM</name>
<dbReference type="InterPro" id="IPR015795">
    <property type="entry name" value="Pyrv_Knase_C"/>
</dbReference>